<reference evidence="2" key="2">
    <citation type="submission" date="2014-06" db="EMBL/GenBank/DDBJ databases">
        <title>The complete genome of Blastobotrys (Arxula) adeninivorans LS3 - a yeast of biotechnological interest.</title>
        <authorList>
            <person name="Kunze G."/>
            <person name="Gaillardin C."/>
            <person name="Czernicka M."/>
            <person name="Durrens P."/>
            <person name="Martin T."/>
            <person name="Boer E."/>
            <person name="Gabaldon T."/>
            <person name="Cruz J."/>
            <person name="Talla E."/>
            <person name="Marck C."/>
            <person name="Goffeau A."/>
            <person name="Barbe V."/>
            <person name="Baret P."/>
            <person name="Baronian K."/>
            <person name="Beier S."/>
            <person name="Bleykasten C."/>
            <person name="Bode R."/>
            <person name="Casaregola S."/>
            <person name="Despons L."/>
            <person name="Fairhead C."/>
            <person name="Giersberg M."/>
            <person name="Gierski P."/>
            <person name="Hahnel U."/>
            <person name="Hartmann A."/>
            <person name="Jankowska D."/>
            <person name="Jubin C."/>
            <person name="Jung P."/>
            <person name="Lafontaine I."/>
            <person name="Leh-Louis V."/>
            <person name="Lemaire M."/>
            <person name="Marcet-Houben M."/>
            <person name="Mascher M."/>
            <person name="Morel G."/>
            <person name="Richard G.-F."/>
            <person name="Riechen J."/>
            <person name="Sacerdot C."/>
            <person name="Sarkar A."/>
            <person name="Savel G."/>
            <person name="Schacherer J."/>
            <person name="Sherman D."/>
            <person name="Straub M.-L."/>
            <person name="Stein N."/>
            <person name="Thierry A."/>
            <person name="Trautwein-Schult A."/>
            <person name="Westhof E."/>
            <person name="Worch S."/>
            <person name="Dujon B."/>
            <person name="Souciet J.-L."/>
            <person name="Wincker P."/>
            <person name="Scholz U."/>
            <person name="Neuveglise N."/>
        </authorList>
    </citation>
    <scope>NUCLEOTIDE SEQUENCE</scope>
    <source>
        <strain evidence="2">LS3</strain>
    </source>
</reference>
<dbReference type="EMBL" id="HG937694">
    <property type="protein sequence ID" value="CDP39058.1"/>
    <property type="molecule type" value="Genomic_DNA"/>
</dbReference>
<dbReference type="InterPro" id="IPR007361">
    <property type="entry name" value="DUF427"/>
</dbReference>
<accession>A0A060TDM1</accession>
<dbReference type="InterPro" id="IPR038694">
    <property type="entry name" value="DUF427_sf"/>
</dbReference>
<reference evidence="2" key="1">
    <citation type="submission" date="2014-02" db="EMBL/GenBank/DDBJ databases">
        <authorList>
            <person name="Genoscope - CEA"/>
        </authorList>
    </citation>
    <scope>NUCLEOTIDE SEQUENCE</scope>
    <source>
        <strain evidence="2">LS3</strain>
    </source>
</reference>
<protein>
    <submittedName>
        <fullName evidence="2">ARAD1D48774p</fullName>
    </submittedName>
</protein>
<dbReference type="PANTHER" id="PTHR34310:SF9">
    <property type="entry name" value="BLR5716 PROTEIN"/>
    <property type="match status" value="1"/>
</dbReference>
<gene>
    <name evidence="2" type="ORF">GNLVRS02_ARAD1D48774g</name>
</gene>
<dbReference type="Pfam" id="PF04248">
    <property type="entry name" value="NTP_transf_9"/>
    <property type="match status" value="1"/>
</dbReference>
<sequence length="132" mass="14970">MTQAGDKNRYKPLDKFHKISIHPTLGSVAVTTADGLILAQSAETQTVSEWDTSEGLKQYPDVYYFPPEHVNFDLLVKSSTITYCPYKGYATYYSVRGGEKDVAWVYKSPYKQADSLGDYIAFSDTKVRLHRQ</sequence>
<proteinExistence type="predicted"/>
<evidence type="ECO:0000259" key="1">
    <source>
        <dbReference type="Pfam" id="PF04248"/>
    </source>
</evidence>
<dbReference type="PANTHER" id="PTHR34310">
    <property type="entry name" value="DUF427 DOMAIN PROTEIN (AFU_ORTHOLOGUE AFUA_3G02220)"/>
    <property type="match status" value="1"/>
</dbReference>
<dbReference type="AlphaFoldDB" id="A0A060TDM1"/>
<evidence type="ECO:0000313" key="2">
    <source>
        <dbReference type="EMBL" id="CDP39058.1"/>
    </source>
</evidence>
<dbReference type="Gene3D" id="2.170.150.40">
    <property type="entry name" value="Domain of unknown function (DUF427)"/>
    <property type="match status" value="1"/>
</dbReference>
<organism evidence="2">
    <name type="scientific">Blastobotrys adeninivorans</name>
    <name type="common">Yeast</name>
    <name type="synonym">Arxula adeninivorans</name>
    <dbReference type="NCBI Taxonomy" id="409370"/>
    <lineage>
        <taxon>Eukaryota</taxon>
        <taxon>Fungi</taxon>
        <taxon>Dikarya</taxon>
        <taxon>Ascomycota</taxon>
        <taxon>Saccharomycotina</taxon>
        <taxon>Dipodascomycetes</taxon>
        <taxon>Dipodascales</taxon>
        <taxon>Trichomonascaceae</taxon>
        <taxon>Blastobotrys</taxon>
    </lineage>
</organism>
<name>A0A060TDM1_BLAAD</name>
<feature type="domain" description="DUF427" evidence="1">
    <location>
        <begin position="32"/>
        <end position="123"/>
    </location>
</feature>